<sequence>MKKISEWLYRIINVITIFIFTWILTVLCLGKYVDYACKVDWKIGNIALLIIGIGCIYILKKASKNIKISLNNHHMMVFLVAAIFLVCQIYIFYCIFFETGWDSGGFVIPAARTLLAKGDVSNLNEAYFKTYPNNVLLVHIYYLILKINEKIGIFKGTYQLMAIVVCNCFVSSLSCLMVYFIGEKKVSGKCAWIIYIWMLIVTGLSPWNVICYSDALVLFFPICIVYIYMNEKISVYIKYSSILILGYIGYSIKPQAVIVVIAIVLTEITRYMREGTDKNIRKIAGTIVITMVVICMLPNGLQKIYQKEGFVKDKNREFGITHFVMMGMNEKSGGIWSGEDVAISAGCKTSRERTQTNVKVVKKRLKKYGWNGYLKFLSKKMLTNYNDGTFAWGREGSFYYIVPDNSKIKLSHTLKNVYYNDGKYYKYFSTIEQVLWVLMLGTGWYVSIKEFIEKRNINYGVSVMELSIIGITLFELLFEARARYIYLYVPIFALFVLMGMRKDKNCV</sequence>
<feature type="transmembrane region" description="Helical" evidence="1">
    <location>
        <begin position="484"/>
        <end position="500"/>
    </location>
</feature>
<feature type="transmembrane region" description="Helical" evidence="1">
    <location>
        <begin position="75"/>
        <end position="93"/>
    </location>
</feature>
<gene>
    <name evidence="2" type="ORF">ACIF0M_06155</name>
</gene>
<evidence type="ECO:0008006" key="4">
    <source>
        <dbReference type="Google" id="ProtNLM"/>
    </source>
</evidence>
<evidence type="ECO:0000313" key="3">
    <source>
        <dbReference type="Proteomes" id="UP001614216"/>
    </source>
</evidence>
<feature type="transmembrane region" description="Helical" evidence="1">
    <location>
        <begin position="160"/>
        <end position="180"/>
    </location>
</feature>
<keyword evidence="1" id="KW-1133">Transmembrane helix</keyword>
<name>A0ABW8AZU6_9FIRM</name>
<keyword evidence="3" id="KW-1185">Reference proteome</keyword>
<protein>
    <recommendedName>
        <fullName evidence="4">Glycosyltransferase RgtA/B/C/D-like domain-containing protein</fullName>
    </recommendedName>
</protein>
<feature type="transmembrane region" description="Helical" evidence="1">
    <location>
        <begin position="241"/>
        <end position="263"/>
    </location>
</feature>
<keyword evidence="1" id="KW-0472">Membrane</keyword>
<dbReference type="RefSeq" id="WP_396569500.1">
    <property type="nucleotide sequence ID" value="NZ_JBITRD010000007.1"/>
</dbReference>
<feature type="transmembrane region" description="Helical" evidence="1">
    <location>
        <begin position="39"/>
        <end position="59"/>
    </location>
</feature>
<feature type="transmembrane region" description="Helical" evidence="1">
    <location>
        <begin position="457"/>
        <end position="478"/>
    </location>
</feature>
<reference evidence="2 3" key="1">
    <citation type="submission" date="2024-08" db="EMBL/GenBank/DDBJ databases">
        <authorList>
            <person name="Vancuren S.J."/>
            <person name="Allen-Vercoe E."/>
        </authorList>
    </citation>
    <scope>NUCLEOTIDE SEQUENCE [LARGE SCALE GENOMIC DNA]</scope>
    <source>
        <strain evidence="2 3">16-6-I_42_FAA</strain>
    </source>
</reference>
<comment type="caution">
    <text evidence="2">The sequence shown here is derived from an EMBL/GenBank/DDBJ whole genome shotgun (WGS) entry which is preliminary data.</text>
</comment>
<dbReference type="Proteomes" id="UP001614216">
    <property type="component" value="Unassembled WGS sequence"/>
</dbReference>
<evidence type="ECO:0000256" key="1">
    <source>
        <dbReference type="SAM" id="Phobius"/>
    </source>
</evidence>
<feature type="transmembrane region" description="Helical" evidence="1">
    <location>
        <begin position="186"/>
        <end position="204"/>
    </location>
</feature>
<dbReference type="EMBL" id="JBITRD010000007">
    <property type="protein sequence ID" value="MFI7845123.1"/>
    <property type="molecule type" value="Genomic_DNA"/>
</dbReference>
<feature type="transmembrane region" description="Helical" evidence="1">
    <location>
        <begin position="211"/>
        <end position="229"/>
    </location>
</feature>
<feature type="transmembrane region" description="Helical" evidence="1">
    <location>
        <begin position="283"/>
        <end position="301"/>
    </location>
</feature>
<proteinExistence type="predicted"/>
<evidence type="ECO:0000313" key="2">
    <source>
        <dbReference type="EMBL" id="MFI7845123.1"/>
    </source>
</evidence>
<feature type="transmembrane region" description="Helical" evidence="1">
    <location>
        <begin position="7"/>
        <end position="33"/>
    </location>
</feature>
<accession>A0ABW8AZU6</accession>
<keyword evidence="1" id="KW-0812">Transmembrane</keyword>
<organism evidence="2 3">
    <name type="scientific">Dorea amylophila</name>
    <dbReference type="NCBI Taxonomy" id="2981789"/>
    <lineage>
        <taxon>Bacteria</taxon>
        <taxon>Bacillati</taxon>
        <taxon>Bacillota</taxon>
        <taxon>Clostridia</taxon>
        <taxon>Lachnospirales</taxon>
        <taxon>Lachnospiraceae</taxon>
        <taxon>Dorea</taxon>
    </lineage>
</organism>